<dbReference type="OrthoDB" id="9812701at2"/>
<keyword evidence="5 7" id="KW-1133">Transmembrane helix</keyword>
<keyword evidence="4 7" id="KW-0812">Transmembrane</keyword>
<evidence type="ECO:0000256" key="4">
    <source>
        <dbReference type="ARBA" id="ARBA00022692"/>
    </source>
</evidence>
<dbReference type="PANTHER" id="PTHR43386:SF25">
    <property type="entry name" value="PEPTIDE ABC TRANSPORTER PERMEASE PROTEIN"/>
    <property type="match status" value="1"/>
</dbReference>
<feature type="transmembrane region" description="Helical" evidence="7">
    <location>
        <begin position="157"/>
        <end position="175"/>
    </location>
</feature>
<evidence type="ECO:0000313" key="10">
    <source>
        <dbReference type="EMBL" id="KAB1636472.1"/>
    </source>
</evidence>
<name>A0A7J5AYA8_9MICO</name>
<keyword evidence="6 7" id="KW-0472">Membrane</keyword>
<evidence type="ECO:0000256" key="8">
    <source>
        <dbReference type="SAM" id="MobiDB-lite"/>
    </source>
</evidence>
<dbReference type="CDD" id="cd06261">
    <property type="entry name" value="TM_PBP2"/>
    <property type="match status" value="1"/>
</dbReference>
<evidence type="ECO:0000256" key="3">
    <source>
        <dbReference type="ARBA" id="ARBA00022475"/>
    </source>
</evidence>
<proteinExistence type="inferred from homology"/>
<dbReference type="PANTHER" id="PTHR43386">
    <property type="entry name" value="OLIGOPEPTIDE TRANSPORT SYSTEM PERMEASE PROTEIN APPC"/>
    <property type="match status" value="1"/>
</dbReference>
<sequence>MSLEAAAVRDARAGSGARRSGRTRSGSRRGVWLAVWLGLAALYVIAALLPQLLAPGNPLAVNPADAFSPPSPEHPFGTDESGRGVYTRVVHGAASSLTIGALATAIGLALGAVFGLAAGLGPTWLDFGTTRIVEVFFAFPGILLALLLIVLAGPGVVTTTIAVGLSTAPGYARLIRSQVLRVRASAYVEADLVLGRSRWHTFTRTLLPNVAWPLFSLATLGLGQAIVWAAALSYLGLGEPPPSPEWGSMLSAGRLYLPTGSWWLTIFPGTAIVGAAVTATMLGRIMQQRTRQAS</sequence>
<dbReference type="GO" id="GO:0055085">
    <property type="term" value="P:transmembrane transport"/>
    <property type="evidence" value="ECO:0007669"/>
    <property type="project" value="InterPro"/>
</dbReference>
<feature type="region of interest" description="Disordered" evidence="8">
    <location>
        <begin position="1"/>
        <end position="24"/>
    </location>
</feature>
<evidence type="ECO:0000256" key="6">
    <source>
        <dbReference type="ARBA" id="ARBA00023136"/>
    </source>
</evidence>
<feature type="transmembrane region" description="Helical" evidence="7">
    <location>
        <begin position="31"/>
        <end position="53"/>
    </location>
</feature>
<dbReference type="InterPro" id="IPR000515">
    <property type="entry name" value="MetI-like"/>
</dbReference>
<dbReference type="RefSeq" id="WP_151424769.1">
    <property type="nucleotide sequence ID" value="NZ_WBJX01000006.1"/>
</dbReference>
<evidence type="ECO:0000256" key="7">
    <source>
        <dbReference type="RuleBase" id="RU363032"/>
    </source>
</evidence>
<gene>
    <name evidence="10" type="ORF">F8O03_16120</name>
</gene>
<keyword evidence="11" id="KW-1185">Reference proteome</keyword>
<reference evidence="10 11" key="1">
    <citation type="submission" date="2019-09" db="EMBL/GenBank/DDBJ databases">
        <title>Phylogeny of genus Pseudoclavibacter and closely related genus.</title>
        <authorList>
            <person name="Li Y."/>
        </authorList>
    </citation>
    <scope>NUCLEOTIDE SEQUENCE [LARGE SCALE GENOMIC DNA]</scope>
    <source>
        <strain evidence="10 11">THG-MD12</strain>
    </source>
</reference>
<dbReference type="Pfam" id="PF00528">
    <property type="entry name" value="BPD_transp_1"/>
    <property type="match status" value="1"/>
</dbReference>
<protein>
    <submittedName>
        <fullName evidence="10">ABC transporter permease</fullName>
    </submittedName>
</protein>
<comment type="similarity">
    <text evidence="7">Belongs to the binding-protein-dependent transport system permease family.</text>
</comment>
<dbReference type="Proteomes" id="UP000490386">
    <property type="component" value="Unassembled WGS sequence"/>
</dbReference>
<evidence type="ECO:0000259" key="9">
    <source>
        <dbReference type="PROSITE" id="PS50928"/>
    </source>
</evidence>
<accession>A0A7J5AYA8</accession>
<dbReference type="InterPro" id="IPR050366">
    <property type="entry name" value="BP-dependent_transpt_permease"/>
</dbReference>
<keyword evidence="2 7" id="KW-0813">Transport</keyword>
<dbReference type="InterPro" id="IPR035906">
    <property type="entry name" value="MetI-like_sf"/>
</dbReference>
<evidence type="ECO:0000313" key="11">
    <source>
        <dbReference type="Proteomes" id="UP000490386"/>
    </source>
</evidence>
<feature type="transmembrane region" description="Helical" evidence="7">
    <location>
        <begin position="97"/>
        <end position="120"/>
    </location>
</feature>
<dbReference type="SUPFAM" id="SSF161098">
    <property type="entry name" value="MetI-like"/>
    <property type="match status" value="1"/>
</dbReference>
<keyword evidence="3" id="KW-1003">Cell membrane</keyword>
<dbReference type="EMBL" id="WBJX01000006">
    <property type="protein sequence ID" value="KAB1636472.1"/>
    <property type="molecule type" value="Genomic_DNA"/>
</dbReference>
<evidence type="ECO:0000256" key="1">
    <source>
        <dbReference type="ARBA" id="ARBA00004651"/>
    </source>
</evidence>
<dbReference type="Gene3D" id="1.10.3720.10">
    <property type="entry name" value="MetI-like"/>
    <property type="match status" value="1"/>
</dbReference>
<comment type="caution">
    <text evidence="10">The sequence shown here is derived from an EMBL/GenBank/DDBJ whole genome shotgun (WGS) entry which is preliminary data.</text>
</comment>
<dbReference type="GO" id="GO:0005886">
    <property type="term" value="C:plasma membrane"/>
    <property type="evidence" value="ECO:0007669"/>
    <property type="project" value="UniProtKB-SubCell"/>
</dbReference>
<comment type="subcellular location">
    <subcellularLocation>
        <location evidence="1 7">Cell membrane</location>
        <topology evidence="1 7">Multi-pass membrane protein</topology>
    </subcellularLocation>
</comment>
<feature type="transmembrane region" description="Helical" evidence="7">
    <location>
        <begin position="210"/>
        <end position="235"/>
    </location>
</feature>
<evidence type="ECO:0000256" key="2">
    <source>
        <dbReference type="ARBA" id="ARBA00022448"/>
    </source>
</evidence>
<feature type="domain" description="ABC transmembrane type-1" evidence="9">
    <location>
        <begin position="93"/>
        <end position="283"/>
    </location>
</feature>
<organism evidence="10 11">
    <name type="scientific">Pseudoclavibacter terrae</name>
    <dbReference type="NCBI Taxonomy" id="1530195"/>
    <lineage>
        <taxon>Bacteria</taxon>
        <taxon>Bacillati</taxon>
        <taxon>Actinomycetota</taxon>
        <taxon>Actinomycetes</taxon>
        <taxon>Micrococcales</taxon>
        <taxon>Microbacteriaceae</taxon>
        <taxon>Pseudoclavibacter</taxon>
    </lineage>
</organism>
<feature type="transmembrane region" description="Helical" evidence="7">
    <location>
        <begin position="132"/>
        <end position="151"/>
    </location>
</feature>
<dbReference type="AlphaFoldDB" id="A0A7J5AYA8"/>
<evidence type="ECO:0000256" key="5">
    <source>
        <dbReference type="ARBA" id="ARBA00022989"/>
    </source>
</evidence>
<dbReference type="PROSITE" id="PS50928">
    <property type="entry name" value="ABC_TM1"/>
    <property type="match status" value="1"/>
</dbReference>
<feature type="transmembrane region" description="Helical" evidence="7">
    <location>
        <begin position="255"/>
        <end position="282"/>
    </location>
</feature>